<evidence type="ECO:0000256" key="1">
    <source>
        <dbReference type="SAM" id="Phobius"/>
    </source>
</evidence>
<feature type="transmembrane region" description="Helical" evidence="1">
    <location>
        <begin position="42"/>
        <end position="63"/>
    </location>
</feature>
<comment type="caution">
    <text evidence="2">The sequence shown here is derived from an EMBL/GenBank/DDBJ whole genome shotgun (WGS) entry which is preliminary data.</text>
</comment>
<keyword evidence="1" id="KW-1133">Transmembrane helix</keyword>
<name>A0ABP4PAW9_9ACTN</name>
<dbReference type="SUPFAM" id="SSF50969">
    <property type="entry name" value="YVTN repeat-like/Quinoprotein amine dehydrogenase"/>
    <property type="match status" value="1"/>
</dbReference>
<dbReference type="Proteomes" id="UP001500393">
    <property type="component" value="Unassembled WGS sequence"/>
</dbReference>
<dbReference type="InterPro" id="IPR011044">
    <property type="entry name" value="Quino_amine_DH_bsu"/>
</dbReference>
<gene>
    <name evidence="2" type="ORF">GCM10009789_30920</name>
</gene>
<keyword evidence="3" id="KW-1185">Reference proteome</keyword>
<keyword evidence="1" id="KW-0812">Transmembrane</keyword>
<organism evidence="2 3">
    <name type="scientific">Kribbella sancticallisti</name>
    <dbReference type="NCBI Taxonomy" id="460087"/>
    <lineage>
        <taxon>Bacteria</taxon>
        <taxon>Bacillati</taxon>
        <taxon>Actinomycetota</taxon>
        <taxon>Actinomycetes</taxon>
        <taxon>Propionibacteriales</taxon>
        <taxon>Kribbellaceae</taxon>
        <taxon>Kribbella</taxon>
    </lineage>
</organism>
<protein>
    <submittedName>
        <fullName evidence="2">Uncharacterized protein</fullName>
    </submittedName>
</protein>
<dbReference type="RefSeq" id="WP_344214262.1">
    <property type="nucleotide sequence ID" value="NZ_BAAAOS010000019.1"/>
</dbReference>
<proteinExistence type="predicted"/>
<dbReference type="EMBL" id="BAAAOS010000019">
    <property type="protein sequence ID" value="GAA1575313.1"/>
    <property type="molecule type" value="Genomic_DNA"/>
</dbReference>
<evidence type="ECO:0000313" key="3">
    <source>
        <dbReference type="Proteomes" id="UP001500393"/>
    </source>
</evidence>
<sequence length="418" mass="44316">MRREGVPILLDQASDRLPEPDLADVAWAGGVVIRRRQRRSTVAGIVVVLVIAVVVAVLIALGGSGRSGIAPPTTAPTHPPGYLPPTGQIAGIDFWTAPPAGSERFLDRMDTPLGDLLRTPEDPDELRDNPVDQVAAVVLAELNGSYTPLLLAPNTDWVRANLRLRPIATGQPLSSGSIAPNGRLVAFPQPGGVVVIDASTDSTKEIPVPAADLRSVSWLPNSRNLLVSGPGSAYRVEVDLQSRENPEVVAVAASNNAEAATAPYRLDGPQGRVVMMQYTRSDGWYPVGSPRLPVDSWVGQTFAVGNMAARLFVATQLPQVPTAASRPQVVAAISPQQTSPGRLLVLGETPAATPTPGRTTPDEVREPGCCFVLGWYDDRTVLLQVKDWVLGWDLGTGRVRRVTELEVGAVALGPGLRG</sequence>
<reference evidence="3" key="1">
    <citation type="journal article" date="2019" name="Int. J. Syst. Evol. Microbiol.">
        <title>The Global Catalogue of Microorganisms (GCM) 10K type strain sequencing project: providing services to taxonomists for standard genome sequencing and annotation.</title>
        <authorList>
            <consortium name="The Broad Institute Genomics Platform"/>
            <consortium name="The Broad Institute Genome Sequencing Center for Infectious Disease"/>
            <person name="Wu L."/>
            <person name="Ma J."/>
        </authorList>
    </citation>
    <scope>NUCLEOTIDE SEQUENCE [LARGE SCALE GENOMIC DNA]</scope>
    <source>
        <strain evidence="3">JCM 14969</strain>
    </source>
</reference>
<evidence type="ECO:0000313" key="2">
    <source>
        <dbReference type="EMBL" id="GAA1575313.1"/>
    </source>
</evidence>
<keyword evidence="1" id="KW-0472">Membrane</keyword>
<accession>A0ABP4PAW9</accession>